<dbReference type="SMART" id="SM00490">
    <property type="entry name" value="HELICc"/>
    <property type="match status" value="1"/>
</dbReference>
<dbReference type="EMBL" id="JABANP010000011">
    <property type="protein sequence ID" value="KAF4696368.1"/>
    <property type="molecule type" value="Genomic_DNA"/>
</dbReference>
<dbReference type="GO" id="GO:0043138">
    <property type="term" value="F:3'-5' DNA helicase activity"/>
    <property type="evidence" value="ECO:0007669"/>
    <property type="project" value="TreeGrafter"/>
</dbReference>
<dbReference type="Pfam" id="PF00432">
    <property type="entry name" value="Prenyltrans"/>
    <property type="match status" value="1"/>
</dbReference>
<evidence type="ECO:0000313" key="6">
    <source>
        <dbReference type="EMBL" id="KAF4696368.1"/>
    </source>
</evidence>
<dbReference type="InterPro" id="IPR001650">
    <property type="entry name" value="Helicase_C-like"/>
</dbReference>
<dbReference type="GO" id="GO:0005524">
    <property type="term" value="F:ATP binding"/>
    <property type="evidence" value="ECO:0007669"/>
    <property type="project" value="UniProtKB-KW"/>
</dbReference>
<dbReference type="CDD" id="cd18797">
    <property type="entry name" value="SF2_C_Hrq"/>
    <property type="match status" value="1"/>
</dbReference>
<dbReference type="InterPro" id="IPR011545">
    <property type="entry name" value="DEAD/DEAH_box_helicase_dom"/>
</dbReference>
<proteinExistence type="predicted"/>
<organism evidence="6 7">
    <name type="scientific">Perkinsus olseni</name>
    <name type="common">Perkinsus atlanticus</name>
    <dbReference type="NCBI Taxonomy" id="32597"/>
    <lineage>
        <taxon>Eukaryota</taxon>
        <taxon>Sar</taxon>
        <taxon>Alveolata</taxon>
        <taxon>Perkinsozoa</taxon>
        <taxon>Perkinsea</taxon>
        <taxon>Perkinsida</taxon>
        <taxon>Perkinsidae</taxon>
        <taxon>Perkinsus</taxon>
    </lineage>
</organism>
<dbReference type="PANTHER" id="PTHR47957:SF3">
    <property type="entry name" value="ATP-DEPENDENT HELICASE HRQ1"/>
    <property type="match status" value="1"/>
</dbReference>
<dbReference type="GO" id="GO:0036297">
    <property type="term" value="P:interstrand cross-link repair"/>
    <property type="evidence" value="ECO:0007669"/>
    <property type="project" value="TreeGrafter"/>
</dbReference>
<dbReference type="Pfam" id="PF00270">
    <property type="entry name" value="DEAD"/>
    <property type="match status" value="1"/>
</dbReference>
<dbReference type="Pfam" id="PF00271">
    <property type="entry name" value="Helicase_C"/>
    <property type="match status" value="1"/>
</dbReference>
<feature type="domain" description="Helicase C-terminal" evidence="5">
    <location>
        <begin position="567"/>
        <end position="709"/>
    </location>
</feature>
<evidence type="ECO:0000313" key="7">
    <source>
        <dbReference type="Proteomes" id="UP000541610"/>
    </source>
</evidence>
<evidence type="ECO:0000256" key="3">
    <source>
        <dbReference type="ARBA" id="ARBA00022840"/>
    </source>
</evidence>
<dbReference type="SMART" id="SM00487">
    <property type="entry name" value="DEXDc"/>
    <property type="match status" value="1"/>
</dbReference>
<feature type="domain" description="Helicase ATP-binding" evidence="4">
    <location>
        <begin position="305"/>
        <end position="491"/>
    </location>
</feature>
<protein>
    <submittedName>
        <fullName evidence="6">Uncharacterized protein</fullName>
    </submittedName>
</protein>
<dbReference type="InterPro" id="IPR018973">
    <property type="entry name" value="MZB"/>
</dbReference>
<dbReference type="InterPro" id="IPR001330">
    <property type="entry name" value="Prenyltrans"/>
</dbReference>
<evidence type="ECO:0000256" key="2">
    <source>
        <dbReference type="ARBA" id="ARBA00022741"/>
    </source>
</evidence>
<evidence type="ECO:0000259" key="5">
    <source>
        <dbReference type="PROSITE" id="PS51194"/>
    </source>
</evidence>
<dbReference type="PANTHER" id="PTHR47957">
    <property type="entry name" value="ATP-DEPENDENT HELICASE HRQ1"/>
    <property type="match status" value="1"/>
</dbReference>
<keyword evidence="1" id="KW-0677">Repeat</keyword>
<dbReference type="SUPFAM" id="SSF48239">
    <property type="entry name" value="Terpenoid cyclases/Protein prenyltransferases"/>
    <property type="match status" value="1"/>
</dbReference>
<sequence length="1748" mass="194057">MGSLRMLGQIPTHDHWLDTRGLTDFIESCFNEDVGGLAPNPDCPADPFHTHFGLAGLSMALGGGRVRLGTVELELREFCIEKALVKNPTQSAEEAYVSRPDPLTGRLNHVDSTFSWTTEDDGDSDGICLNEAFPGGSLCYPGPGVLFELNCLRRYTAVRDDLALALGRVRVLRAMSRGPSKCGIDEESLRGPGAIDIRKMMTNSGRITNAATYGSGETASSAAVSKVVQQCAVHIPTKEAEGSWPVENDPGCEARYEEVSPELEGALSETIVGGYRKILHRQHEHDESSAGGHLKFYTHQIRALEAIALEDRNVCICTATSSGKSLAFNLPILSYIDKHPDTTALYLYPTKALAQDQLRVLKQLVEGTDIVVTTLDGDCDTTAREVARSRAQVVLTNPDMLHCSLLPQHRRYQRLLGNLKFVVVDECHTYRGSFGSHVANVVRRLRRAFDWHQNKRAVTERRDLRFICCSATIGNPSELMANLTGLSTTTGPNDVVNGITTIGVDADGAPRGPRWVVIWRPSDYSEKNAGKAATEDAVKDKVTAHILNTAAGLGQETSAGFVADTSKLMATLVQMGVRTICFARYRQMVEIMLSRVVSYRSGYTQESRRDIEQQIFSHKVLGVICTSALELGVDIGSLDCCISMGYPGSSHSLQQQFGRAGRSGRASLCILVTRETDPIDQWFSAQPERLMETLGQAEDAPVQWDNEQILPKHLLCADNEVEFLSIEDVAKYWPPPTDERMKKEYDAMISKVRKESPFAKKPHAKINLRSIDNRNIKVVTPSADAREGDKQIDEIDYNNAFFYLYPGATYMNQGTEYRIVDLDLRFDRAIARPMKHEYYTKSRDITDVLFMNIEREASAQVPYRLSNAPVEADVHLRFGRVEICTEVYGYKKFNKHTGRIVETIGGLGLPKVKYFTKATWIEFDKQFALQWDEGDFRAALHTFSHLWLRSVRIHLLCDQSDVSTQCPSIDDVRERPYTAVVFDTKIGGIGVALAAFGRLRQVLETALEIVSTCDCLDDGCPKCVHLSTCGSYNDLINKRGAIKLLSGLDDSFELGLEIGSDDVSLDVALLNSVGKEGGGTVASPTSSVTFGKPLDERGPRIVEMSCKPRIPIGREEQAKDHRAYYFFPGGITWLEFADFSLVKSFSRQLVSTLDSELRAYAANRTCQRMAERVDEVMAEMAEDTEIHDLDPPFFELHNPFPMDASRPAHFTLMPHRVPERLNGHEVNFDPLMFIPMFYGNITRYRMMLRRPDSGPAYYLDFTLEDSKLTLDDMACPRSLPKDGAGWREIAKGESVGSSGFLQLSYRNPVRLEGLPLALHLVFLCRVFPGRWPEFSSLESVKKVTMTLPHNFNQSDVEAAIKWLLLGLVYETTRDKPEKEEPEHSQSVQTLKGVLTNLRDSIKTVCCSLLSRSIPMNLMPLYTCCDVLSVHGACLVTPPNVTSQPLFGSLVSGGLGNTLRYTPENRVILDDLYDGAPKPSVLLPSKVYGFLNGTNKAALFEDPVPGKPLKLEEMNCEGEIHAFAGGKIDFDLAFPSWPDHAGDISKYRITQSKASSAAYSILYAGLLGADITRRMENGGGRENRKSRHKRLGYKKGRLSQLEEAIRVERYIVTTLCSHITKDLPGAWQSPDWAPLPFTLEVAFSDGFYSVDGSSTGLPNASVVQFAVRSGEKIRPTPIMSTLVEAFPSTAPLAGFTEFSYSNDNVNAAISWIYTGLVNMKTSLMKEKKEEPRTNLNANQLLAGILCKYP</sequence>
<gene>
    <name evidence="6" type="ORF">FOZ60_000819</name>
</gene>
<dbReference type="Pfam" id="PF09369">
    <property type="entry name" value="MZB"/>
    <property type="match status" value="1"/>
</dbReference>
<keyword evidence="3" id="KW-0067">ATP-binding</keyword>
<keyword evidence="2" id="KW-0547">Nucleotide-binding</keyword>
<dbReference type="PROSITE" id="PS51192">
    <property type="entry name" value="HELICASE_ATP_BIND_1"/>
    <property type="match status" value="1"/>
</dbReference>
<dbReference type="InterPro" id="IPR027417">
    <property type="entry name" value="P-loop_NTPase"/>
</dbReference>
<dbReference type="GO" id="GO:0003676">
    <property type="term" value="F:nucleic acid binding"/>
    <property type="evidence" value="ECO:0007669"/>
    <property type="project" value="InterPro"/>
</dbReference>
<dbReference type="PROSITE" id="PS51194">
    <property type="entry name" value="HELICASE_CTER"/>
    <property type="match status" value="1"/>
</dbReference>
<dbReference type="CDD" id="cd17923">
    <property type="entry name" value="DEXHc_Hrq1-like"/>
    <property type="match status" value="1"/>
</dbReference>
<evidence type="ECO:0000259" key="4">
    <source>
        <dbReference type="PROSITE" id="PS51192"/>
    </source>
</evidence>
<name>A0A7J6PJN5_PEROL</name>
<dbReference type="InterPro" id="IPR008930">
    <property type="entry name" value="Terpenoid_cyclase/PrenylTrfase"/>
</dbReference>
<comment type="caution">
    <text evidence="6">The sequence shown here is derived from an EMBL/GenBank/DDBJ whole genome shotgun (WGS) entry which is preliminary data.</text>
</comment>
<accession>A0A7J6PJN5</accession>
<dbReference type="Gene3D" id="3.40.50.300">
    <property type="entry name" value="P-loop containing nucleotide triphosphate hydrolases"/>
    <property type="match status" value="2"/>
</dbReference>
<dbReference type="SUPFAM" id="SSF52540">
    <property type="entry name" value="P-loop containing nucleoside triphosphate hydrolases"/>
    <property type="match status" value="1"/>
</dbReference>
<evidence type="ECO:0000256" key="1">
    <source>
        <dbReference type="ARBA" id="ARBA00022737"/>
    </source>
</evidence>
<dbReference type="OrthoDB" id="18781at2759"/>
<dbReference type="InterPro" id="IPR014001">
    <property type="entry name" value="Helicase_ATP-bd"/>
</dbReference>
<dbReference type="Proteomes" id="UP000541610">
    <property type="component" value="Unassembled WGS sequence"/>
</dbReference>
<dbReference type="GO" id="GO:0005634">
    <property type="term" value="C:nucleus"/>
    <property type="evidence" value="ECO:0007669"/>
    <property type="project" value="TreeGrafter"/>
</dbReference>
<dbReference type="Gene3D" id="1.50.10.20">
    <property type="match status" value="1"/>
</dbReference>
<dbReference type="GO" id="GO:0006289">
    <property type="term" value="P:nucleotide-excision repair"/>
    <property type="evidence" value="ECO:0007669"/>
    <property type="project" value="TreeGrafter"/>
</dbReference>
<reference evidence="6 7" key="1">
    <citation type="submission" date="2020-04" db="EMBL/GenBank/DDBJ databases">
        <title>Perkinsus olseni comparative genomics.</title>
        <authorList>
            <person name="Bogema D.R."/>
        </authorList>
    </citation>
    <scope>NUCLEOTIDE SEQUENCE [LARGE SCALE GENOMIC DNA]</scope>
    <source>
        <strain evidence="6">00978-12</strain>
    </source>
</reference>